<dbReference type="InterPro" id="IPR013579">
    <property type="entry name" value="FAST_2"/>
</dbReference>
<feature type="domain" description="RAP" evidence="3">
    <location>
        <begin position="681"/>
        <end position="738"/>
    </location>
</feature>
<organism evidence="4 5">
    <name type="scientific">Papio anubis</name>
    <name type="common">Olive baboon</name>
    <dbReference type="NCBI Taxonomy" id="9555"/>
    <lineage>
        <taxon>Eukaryota</taxon>
        <taxon>Metazoa</taxon>
        <taxon>Chordata</taxon>
        <taxon>Craniata</taxon>
        <taxon>Vertebrata</taxon>
        <taxon>Euteleostomi</taxon>
        <taxon>Mammalia</taxon>
        <taxon>Eutheria</taxon>
        <taxon>Euarchontoglires</taxon>
        <taxon>Primates</taxon>
        <taxon>Haplorrhini</taxon>
        <taxon>Catarrhini</taxon>
        <taxon>Cercopithecidae</taxon>
        <taxon>Cercopithecinae</taxon>
        <taxon>Papio</taxon>
    </lineage>
</organism>
<accession>A0A096NDB0</accession>
<reference evidence="4" key="2">
    <citation type="submission" date="2025-08" db="UniProtKB">
        <authorList>
            <consortium name="Ensembl"/>
        </authorList>
    </citation>
    <scope>IDENTIFICATION</scope>
</reference>
<dbReference type="STRING" id="9555.ENSPANP00000010854"/>
<dbReference type="HOGENOM" id="CLU_025270_0_0_1"/>
<keyword evidence="5" id="KW-1185">Reference proteome</keyword>
<dbReference type="Pfam" id="PF08368">
    <property type="entry name" value="FAST_2"/>
    <property type="match status" value="1"/>
</dbReference>
<reference evidence="4" key="3">
    <citation type="submission" date="2025-09" db="UniProtKB">
        <authorList>
            <consortium name="Ensembl"/>
        </authorList>
    </citation>
    <scope>IDENTIFICATION</scope>
</reference>
<protein>
    <submittedName>
        <fullName evidence="4">FAST kinase domains 2</fullName>
    </submittedName>
</protein>
<dbReference type="OMA" id="FEIRMDS"/>
<dbReference type="Proteomes" id="UP000028761">
    <property type="component" value="Chromosome 10"/>
</dbReference>
<dbReference type="Ensembl" id="ENSPANT00000009167.3">
    <property type="protein sequence ID" value="ENSPANP00000010854.3"/>
    <property type="gene ID" value="ENSPANG00000012835.3"/>
</dbReference>
<dbReference type="InterPro" id="IPR050870">
    <property type="entry name" value="FAST_kinase"/>
</dbReference>
<dbReference type="GO" id="GO:0006915">
    <property type="term" value="P:apoptotic process"/>
    <property type="evidence" value="ECO:0007669"/>
    <property type="project" value="Ensembl"/>
</dbReference>
<dbReference type="InterPro" id="IPR013584">
    <property type="entry name" value="RAP"/>
</dbReference>
<gene>
    <name evidence="4" type="primary">FASTKD2</name>
</gene>
<dbReference type="InterPro" id="IPR010622">
    <property type="entry name" value="FAST_Leu-rich"/>
</dbReference>
<comment type="subcellular location">
    <subcellularLocation>
        <location evidence="1">Mitochondrion</location>
    </subcellularLocation>
</comment>
<dbReference type="SMART" id="SM00952">
    <property type="entry name" value="RAP"/>
    <property type="match status" value="1"/>
</dbReference>
<dbReference type="GO" id="GO:0000963">
    <property type="term" value="P:mitochondrial RNA processing"/>
    <property type="evidence" value="ECO:0007669"/>
    <property type="project" value="TreeGrafter"/>
</dbReference>
<dbReference type="PANTHER" id="PTHR21228:SF1">
    <property type="entry name" value="FAST KINASE DOMAIN-CONTAINING PROTEIN 2, MITOCHONDRIAL"/>
    <property type="match status" value="1"/>
</dbReference>
<evidence type="ECO:0000259" key="3">
    <source>
        <dbReference type="PROSITE" id="PS51286"/>
    </source>
</evidence>
<proteinExistence type="predicted"/>
<evidence type="ECO:0000313" key="4">
    <source>
        <dbReference type="Ensembl" id="ENSPANP00000010854.3"/>
    </source>
</evidence>
<reference evidence="4 5" key="1">
    <citation type="submission" date="2012-03" db="EMBL/GenBank/DDBJ databases">
        <title>Whole Genome Assembly of Papio anubis.</title>
        <authorList>
            <person name="Liu Y.L."/>
            <person name="Abraham K.A."/>
            <person name="Akbar H.A."/>
            <person name="Ali S.A."/>
            <person name="Anosike U.A."/>
            <person name="Aqrawi P.A."/>
            <person name="Arias F.A."/>
            <person name="Attaway T.A."/>
            <person name="Awwad R.A."/>
            <person name="Babu C.B."/>
            <person name="Bandaranaike D.B."/>
            <person name="Battles P.B."/>
            <person name="Bell A.B."/>
            <person name="Beltran B.B."/>
            <person name="Berhane-Mersha D.B."/>
            <person name="Bess C.B."/>
            <person name="Bickham C.B."/>
            <person name="Bolden T.B."/>
            <person name="Carter K.C."/>
            <person name="Chau D.C."/>
            <person name="Chavez A.C."/>
            <person name="Clerc-Blankenburg K.C."/>
            <person name="Coyle M.C."/>
            <person name="Dao M.D."/>
            <person name="Davila M.L.D."/>
            <person name="Davy-Carroll L.D."/>
            <person name="Denson S.D."/>
            <person name="Dinh H.D."/>
            <person name="Fernandez S.F."/>
            <person name="Fernando P.F."/>
            <person name="Forbes L.F."/>
            <person name="Francis C.F."/>
            <person name="Francisco L.F."/>
            <person name="Fu Q.F."/>
            <person name="Garcia-Iii R.G."/>
            <person name="Garrett T.G."/>
            <person name="Gross S.G."/>
            <person name="Gubbala S.G."/>
            <person name="Hirani K.H."/>
            <person name="Hogues M.H."/>
            <person name="Hollins B.H."/>
            <person name="Jackson L.J."/>
            <person name="Javaid M.J."/>
            <person name="Jhangiani S.J."/>
            <person name="Johnson A.J."/>
            <person name="Johnson B.J."/>
            <person name="Jones J.J."/>
            <person name="Joshi V.J."/>
            <person name="Kalu J.K."/>
            <person name="Khan N.K."/>
            <person name="Korchina V.K."/>
            <person name="Kovar C.K."/>
            <person name="Lago L.L."/>
            <person name="Lara F.L."/>
            <person name="Le T.-K.L."/>
            <person name="Lee S.L."/>
            <person name="Legall-Iii F.L."/>
            <person name="Lemon S.L."/>
            <person name="Liu J.L."/>
            <person name="Liu Y.-S.L."/>
            <person name="Liyanage D.L."/>
            <person name="Lopez J.L."/>
            <person name="Lorensuhewa L.L."/>
            <person name="Mata R.M."/>
            <person name="Mathew T.M."/>
            <person name="Mercado C.M."/>
            <person name="Mercado I.M."/>
            <person name="Morales K.M."/>
            <person name="Morgan M.M."/>
            <person name="Munidasa M.M."/>
            <person name="Ngo D.N."/>
            <person name="Nguyen L.N."/>
            <person name="Nguyen T.N."/>
            <person name="Nguyen N.N."/>
            <person name="Obregon M.O."/>
            <person name="Okwuonu G.O."/>
            <person name="Ongeri F.O."/>
            <person name="Onwere C.O."/>
            <person name="Osifeso I.O."/>
            <person name="Parra A.P."/>
            <person name="Patil S.P."/>
            <person name="Perez A.P."/>
            <person name="Perez Y.P."/>
            <person name="Pham C.P."/>
            <person name="Pu L.-L.P."/>
            <person name="Puazo M.P."/>
            <person name="Quiroz J.Q."/>
            <person name="Rouhana J.R."/>
            <person name="Ruiz M.R."/>
            <person name="Ruiz S.-J.R."/>
            <person name="Saada N.S."/>
            <person name="Santibanez J.S."/>
            <person name="Scheel M.S."/>
            <person name="Schneider B.S."/>
            <person name="Simmons D.S."/>
            <person name="Sisson I.S."/>
            <person name="Tang L.-Y.T."/>
            <person name="Thornton R.T."/>
            <person name="Tisius J.T."/>
            <person name="Toledanes G.T."/>
            <person name="Trejos Z.T."/>
            <person name="Usmani K.U."/>
            <person name="Varghese R.V."/>
            <person name="Vattathil S.V."/>
            <person name="Vee V.V."/>
            <person name="Walker D.W."/>
            <person name="Weissenberger G.W."/>
            <person name="White C.W."/>
            <person name="Williams A.W."/>
            <person name="Woodworth J.W."/>
            <person name="Wright R.W."/>
            <person name="Zhu Y.Z."/>
            <person name="Han Y.H."/>
            <person name="Newsham I.N."/>
            <person name="Nazareth L.N."/>
            <person name="Worley K.W."/>
            <person name="Muzny D.M."/>
            <person name="Rogers J.R."/>
            <person name="Gibbs R.G."/>
        </authorList>
    </citation>
    <scope>NUCLEOTIDE SEQUENCE [LARGE SCALE GENOMIC DNA]</scope>
</reference>
<dbReference type="AlphaFoldDB" id="A0A096NDB0"/>
<evidence type="ECO:0000256" key="2">
    <source>
        <dbReference type="ARBA" id="ARBA00023128"/>
    </source>
</evidence>
<dbReference type="GO" id="GO:0035770">
    <property type="term" value="C:ribonucleoprotein granule"/>
    <property type="evidence" value="ECO:0007669"/>
    <property type="project" value="Ensembl"/>
</dbReference>
<keyword evidence="2" id="KW-0496">Mitochondrion</keyword>
<evidence type="ECO:0000313" key="5">
    <source>
        <dbReference type="Proteomes" id="UP000028761"/>
    </source>
</evidence>
<dbReference type="GO" id="GO:0019843">
    <property type="term" value="F:rRNA binding"/>
    <property type="evidence" value="ECO:0007669"/>
    <property type="project" value="Ensembl"/>
</dbReference>
<dbReference type="GeneTree" id="ENSGT01030000234607"/>
<sequence length="756" mass="86658">MPQKSLLQRKLYGTLLHQKNLINTMTTSKEKPQHVLFFSSRSDVGFILTTLKPFGSVSVESKMNNKAGSFLWNLRQFSILVPTSRTMRLYPLGLCKPKIVHSNWNILNNFHNRMRSTDTFRYLFQDAFILKSDVGFQTKGISTVTALRIDRLLYAKRPFLDSKHSLVSVDKSNDGLKKVNLHHEVSSEDVLTKETKPNRISSRKLSEECNSLSDVLDAFAKAPTFPSSNYFTAMWTIAKRLSDDQKRFEKRLMFSHPAFNQLCEHMMREAKIIQYKYLLFSLYAIVKLGIPQNTLLVQTLLRVTQERINECDEICLSVLSNVLEVMEPCKNVHVLQMGFRILVDQQVWKIEDVFTLQVVMKCIGKDAPIALKRKLEMKALRELDRFSLLNSQRMFEVLAAMNHRSLILLNECSKVVLDNIHGCPSKIIINILQSCKDLQYYNLDLFNGLADYVAATFDIWKLKKVLFILILFENLGFRHVGLMDLFMKRIVEDPESLNMKNILSILHTYSSLNHVYKCQNKEQFLEVMASALTGYLHSVSSENLLDAVYSFCLMNYFPLAPFNQLLQKDVISELLTSDDMKKNVHKLHILDTCLKLDDTVYLKDIALSLPQLPRELPPSHPNAKVAEVLSSLLGGEGYFSKDVHLPHSYHIDFEIRMDTNRNQVLPFSDVDTASATDIQRVAVLCVSRSAYCLGSSHPRGFLAMKMRHLNAMGFHVILVNNWEMDKLEMEDAITFLKTKIYSVEALPVAAVNLQST</sequence>
<evidence type="ECO:0000256" key="1">
    <source>
        <dbReference type="ARBA" id="ARBA00004173"/>
    </source>
</evidence>
<dbReference type="PANTHER" id="PTHR21228">
    <property type="entry name" value="FAST LEU-RICH DOMAIN-CONTAINING"/>
    <property type="match status" value="1"/>
</dbReference>
<dbReference type="GO" id="GO:0032543">
    <property type="term" value="P:mitochondrial translation"/>
    <property type="evidence" value="ECO:0007669"/>
    <property type="project" value="Ensembl"/>
</dbReference>
<dbReference type="GO" id="GO:1902775">
    <property type="term" value="P:mitochondrial large ribosomal subunit assembly"/>
    <property type="evidence" value="ECO:0007669"/>
    <property type="project" value="Ensembl"/>
</dbReference>
<dbReference type="eggNOG" id="ENOG502QVSD">
    <property type="taxonomic scope" value="Eukaryota"/>
</dbReference>
<name>A0A096NDB0_PAPAN</name>
<dbReference type="Pfam" id="PF06743">
    <property type="entry name" value="FAST_1"/>
    <property type="match status" value="1"/>
</dbReference>
<dbReference type="GO" id="GO:0044528">
    <property type="term" value="P:regulation of mitochondrial mRNA stability"/>
    <property type="evidence" value="ECO:0007669"/>
    <property type="project" value="InterPro"/>
</dbReference>
<dbReference type="GO" id="GO:0042645">
    <property type="term" value="C:mitochondrial nucleoid"/>
    <property type="evidence" value="ECO:0007669"/>
    <property type="project" value="Ensembl"/>
</dbReference>
<dbReference type="Bgee" id="ENSPANG00000012835">
    <property type="expression patterns" value="Expressed in gastrocnemius and 65 other cell types or tissues"/>
</dbReference>
<dbReference type="Pfam" id="PF08373">
    <property type="entry name" value="RAP"/>
    <property type="match status" value="1"/>
</dbReference>
<dbReference type="GO" id="GO:0070131">
    <property type="term" value="P:positive regulation of mitochondrial translation"/>
    <property type="evidence" value="ECO:0007669"/>
    <property type="project" value="Ensembl"/>
</dbReference>
<dbReference type="PROSITE" id="PS51286">
    <property type="entry name" value="RAP"/>
    <property type="match status" value="1"/>
</dbReference>